<comment type="caution">
    <text evidence="1">The sequence shown here is derived from an EMBL/GenBank/DDBJ whole genome shotgun (WGS) entry which is preliminary data.</text>
</comment>
<evidence type="ECO:0000313" key="2">
    <source>
        <dbReference type="Proteomes" id="UP000193087"/>
    </source>
</evidence>
<sequence>MLHLIAVRPTTSAVRDFLLYFVANRAITVNLFVSDIGGRRRKTQCRLVDEDAATAALKAQWYKRFQRNRD</sequence>
<keyword evidence="2" id="KW-1185">Reference proteome</keyword>
<evidence type="ECO:0000313" key="1">
    <source>
        <dbReference type="EMBL" id="ORW77427.1"/>
    </source>
</evidence>
<reference evidence="1 2" key="1">
    <citation type="submission" date="2016-01" db="EMBL/GenBank/DDBJ databases">
        <title>The new phylogeny of the genus Mycobacterium.</title>
        <authorList>
            <person name="Tarcisio F."/>
            <person name="Conor M."/>
            <person name="Antonella G."/>
            <person name="Elisabetta G."/>
            <person name="Giulia F.S."/>
            <person name="Sara T."/>
            <person name="Anna F."/>
            <person name="Clotilde B."/>
            <person name="Roberto B."/>
            <person name="Veronica D.S."/>
            <person name="Fabio R."/>
            <person name="Monica P."/>
            <person name="Olivier J."/>
            <person name="Enrico T."/>
            <person name="Nicola S."/>
        </authorList>
    </citation>
    <scope>NUCLEOTIDE SEQUENCE [LARGE SCALE GENOMIC DNA]</scope>
    <source>
        <strain evidence="1 2">DSM 45176</strain>
    </source>
</reference>
<organism evidence="1 2">
    <name type="scientific">Mycobacterium riyadhense</name>
    <dbReference type="NCBI Taxonomy" id="486698"/>
    <lineage>
        <taxon>Bacteria</taxon>
        <taxon>Bacillati</taxon>
        <taxon>Actinomycetota</taxon>
        <taxon>Actinomycetes</taxon>
        <taxon>Mycobacteriales</taxon>
        <taxon>Mycobacteriaceae</taxon>
        <taxon>Mycobacterium</taxon>
    </lineage>
</organism>
<gene>
    <name evidence="1" type="ORF">AWC22_00930</name>
</gene>
<dbReference type="AlphaFoldDB" id="A0A1X2CNB4"/>
<protein>
    <submittedName>
        <fullName evidence="1">Uncharacterized protein</fullName>
    </submittedName>
</protein>
<dbReference type="EMBL" id="LQPQ01000090">
    <property type="protein sequence ID" value="ORW77427.1"/>
    <property type="molecule type" value="Genomic_DNA"/>
</dbReference>
<accession>A0A1X2CNB4</accession>
<dbReference type="Proteomes" id="UP000193087">
    <property type="component" value="Unassembled WGS sequence"/>
</dbReference>
<name>A0A1X2CNB4_9MYCO</name>
<proteinExistence type="predicted"/>